<reference evidence="2" key="1">
    <citation type="submission" date="2019-10" db="EMBL/GenBank/DDBJ databases">
        <authorList>
            <person name="Paulsen S."/>
        </authorList>
    </citation>
    <scope>NUCLEOTIDE SEQUENCE</scope>
    <source>
        <strain evidence="2">LMG 19692</strain>
    </source>
</reference>
<sequence length="74" mass="8287">MSRAYQLLRFSNIAIFTSLAAFMLSLQVSFFSVESFSLFSQIAAHISTIVLAALIKLAYVIRLVCLYHLGLEVK</sequence>
<accession>A0A8I2H7Y7</accession>
<feature type="transmembrane region" description="Helical" evidence="1">
    <location>
        <begin position="42"/>
        <end position="69"/>
    </location>
</feature>
<feature type="transmembrane region" description="Helical" evidence="1">
    <location>
        <begin position="12"/>
        <end position="30"/>
    </location>
</feature>
<proteinExistence type="predicted"/>
<evidence type="ECO:0008006" key="4">
    <source>
        <dbReference type="Google" id="ProtNLM"/>
    </source>
</evidence>
<evidence type="ECO:0000313" key="2">
    <source>
        <dbReference type="EMBL" id="NLR22689.1"/>
    </source>
</evidence>
<protein>
    <recommendedName>
        <fullName evidence="4">Orphan protein</fullName>
    </recommendedName>
</protein>
<keyword evidence="1" id="KW-0812">Transmembrane</keyword>
<dbReference type="EMBL" id="WEIA01000010">
    <property type="protein sequence ID" value="NLR22689.1"/>
    <property type="molecule type" value="Genomic_DNA"/>
</dbReference>
<evidence type="ECO:0000256" key="1">
    <source>
        <dbReference type="SAM" id="Phobius"/>
    </source>
</evidence>
<dbReference type="Proteomes" id="UP000646877">
    <property type="component" value="Unassembled WGS sequence"/>
</dbReference>
<gene>
    <name evidence="2" type="ORF">F9Y85_15550</name>
</gene>
<keyword evidence="1" id="KW-0472">Membrane</keyword>
<evidence type="ECO:0000313" key="3">
    <source>
        <dbReference type="Proteomes" id="UP000646877"/>
    </source>
</evidence>
<comment type="caution">
    <text evidence="2">The sequence shown here is derived from an EMBL/GenBank/DDBJ whole genome shotgun (WGS) entry which is preliminary data.</text>
</comment>
<name>A0A8I2H7Y7_9GAMM</name>
<dbReference type="AlphaFoldDB" id="A0A8I2H7Y7"/>
<organism evidence="2 3">
    <name type="scientific">Pseudoalteromonas maricaloris</name>
    <dbReference type="NCBI Taxonomy" id="184924"/>
    <lineage>
        <taxon>Bacteria</taxon>
        <taxon>Pseudomonadati</taxon>
        <taxon>Pseudomonadota</taxon>
        <taxon>Gammaproteobacteria</taxon>
        <taxon>Alteromonadales</taxon>
        <taxon>Pseudoalteromonadaceae</taxon>
        <taxon>Pseudoalteromonas</taxon>
    </lineage>
</organism>
<keyword evidence="1" id="KW-1133">Transmembrane helix</keyword>